<dbReference type="AlphaFoldDB" id="A0A9W3BBU6"/>
<feature type="compositionally biased region" description="Basic and acidic residues" evidence="1">
    <location>
        <begin position="1"/>
        <end position="12"/>
    </location>
</feature>
<sequence length="360" mass="41059">MSAQKRGAETKGKGSNKHKRVDSADCCVDEDKESLNVIEDDSGKALVVCDVEIEEYDGTELDLKNKCISCEKNPDHAEFIPIDEFKLQHLPPTHRDKNLYKLIKSMADLTVRIHVGKVSPYRPMFWPDSDRIYKPPKEDRGKEFTGSGRIVRIEQFKNGVNEEDGGRESDYTKCWCSKCQIPPSNVWWECSVDTATHNVFDGVEAAHTSLRLFFDRESCDKVIIEKVYLIYNRIDDDKCWLQFATCDQSLGNRLENMINRYITIQKKVYEKYKPNRDTDKLTFIVSHPHGCPKKVSIGHWMTREKRDEHDSTVFTYSACTCPGSSGANVHFPGYSGFPEFVHIGVNGLGFNTCGANIADY</sequence>
<evidence type="ECO:0000313" key="3">
    <source>
        <dbReference type="RefSeq" id="XP_055896920.1"/>
    </source>
</evidence>
<feature type="region of interest" description="Disordered" evidence="1">
    <location>
        <begin position="1"/>
        <end position="20"/>
    </location>
</feature>
<dbReference type="GeneID" id="106059586"/>
<dbReference type="RefSeq" id="XP_055896920.1">
    <property type="nucleotide sequence ID" value="XM_056040945.1"/>
</dbReference>
<keyword evidence="2" id="KW-1185">Reference proteome</keyword>
<evidence type="ECO:0000313" key="2">
    <source>
        <dbReference type="Proteomes" id="UP001165740"/>
    </source>
</evidence>
<evidence type="ECO:0000256" key="1">
    <source>
        <dbReference type="SAM" id="MobiDB-lite"/>
    </source>
</evidence>
<gene>
    <name evidence="3" type="primary">LOC106059586</name>
</gene>
<reference evidence="3" key="1">
    <citation type="submission" date="2025-08" db="UniProtKB">
        <authorList>
            <consortium name="RefSeq"/>
        </authorList>
    </citation>
    <scope>IDENTIFICATION</scope>
</reference>
<organism evidence="2 3">
    <name type="scientific">Biomphalaria glabrata</name>
    <name type="common">Bloodfluke planorb</name>
    <name type="synonym">Freshwater snail</name>
    <dbReference type="NCBI Taxonomy" id="6526"/>
    <lineage>
        <taxon>Eukaryota</taxon>
        <taxon>Metazoa</taxon>
        <taxon>Spiralia</taxon>
        <taxon>Lophotrochozoa</taxon>
        <taxon>Mollusca</taxon>
        <taxon>Gastropoda</taxon>
        <taxon>Heterobranchia</taxon>
        <taxon>Euthyneura</taxon>
        <taxon>Panpulmonata</taxon>
        <taxon>Hygrophila</taxon>
        <taxon>Lymnaeoidea</taxon>
        <taxon>Planorbidae</taxon>
        <taxon>Biomphalaria</taxon>
    </lineage>
</organism>
<proteinExistence type="predicted"/>
<dbReference type="Proteomes" id="UP001165740">
    <property type="component" value="Chromosome 9"/>
</dbReference>
<accession>A0A9W3BBU6</accession>
<name>A0A9W3BBU6_BIOGL</name>
<protein>
    <submittedName>
        <fullName evidence="3">Uncharacterized protein LOC106059586 isoform X4</fullName>
    </submittedName>
</protein>